<dbReference type="AlphaFoldDB" id="A0AAD5WQA9"/>
<evidence type="ECO:0000313" key="3">
    <source>
        <dbReference type="EMBL" id="KAJ2895485.1"/>
    </source>
</evidence>
<sequence>MAPRNPLTWWTICLPLLETAILFMAAGALEGRSHRAPAFMPRINSPTQFEKRDEQVDKSQDEDGGTVHNSEDTTTQALKAAGWACLSFMLVAILAGLVVKRIRVQQL</sequence>
<feature type="compositionally biased region" description="Basic and acidic residues" evidence="1">
    <location>
        <begin position="49"/>
        <end position="61"/>
    </location>
</feature>
<evidence type="ECO:0000256" key="1">
    <source>
        <dbReference type="SAM" id="MobiDB-lite"/>
    </source>
</evidence>
<proteinExistence type="predicted"/>
<keyword evidence="2" id="KW-0812">Transmembrane</keyword>
<keyword evidence="2" id="KW-1133">Transmembrane helix</keyword>
<comment type="caution">
    <text evidence="3">The sequence shown here is derived from an EMBL/GenBank/DDBJ whole genome shotgun (WGS) entry which is preliminary data.</text>
</comment>
<protein>
    <submittedName>
        <fullName evidence="3">Uncharacterized protein</fullName>
    </submittedName>
</protein>
<keyword evidence="4" id="KW-1185">Reference proteome</keyword>
<reference evidence="3" key="1">
    <citation type="submission" date="2022-07" db="EMBL/GenBank/DDBJ databases">
        <title>Draft genome sequence of Zalerion maritima ATCC 34329, a (micro)plastics degrading marine fungus.</title>
        <authorList>
            <person name="Paco A."/>
            <person name="Goncalves M.F.M."/>
            <person name="Rocha-Santos T.A.P."/>
            <person name="Alves A."/>
        </authorList>
    </citation>
    <scope>NUCLEOTIDE SEQUENCE</scope>
    <source>
        <strain evidence="3">ATCC 34329</strain>
    </source>
</reference>
<organism evidence="3 4">
    <name type="scientific">Zalerion maritima</name>
    <dbReference type="NCBI Taxonomy" id="339359"/>
    <lineage>
        <taxon>Eukaryota</taxon>
        <taxon>Fungi</taxon>
        <taxon>Dikarya</taxon>
        <taxon>Ascomycota</taxon>
        <taxon>Pezizomycotina</taxon>
        <taxon>Sordariomycetes</taxon>
        <taxon>Lulworthiomycetidae</taxon>
        <taxon>Lulworthiales</taxon>
        <taxon>Lulworthiaceae</taxon>
        <taxon>Zalerion</taxon>
    </lineage>
</organism>
<keyword evidence="2" id="KW-0472">Membrane</keyword>
<feature type="transmembrane region" description="Helical" evidence="2">
    <location>
        <begin position="7"/>
        <end position="29"/>
    </location>
</feature>
<accession>A0AAD5WQA9</accession>
<feature type="transmembrane region" description="Helical" evidence="2">
    <location>
        <begin position="80"/>
        <end position="99"/>
    </location>
</feature>
<dbReference type="EMBL" id="JAKWBI020000399">
    <property type="protein sequence ID" value="KAJ2895485.1"/>
    <property type="molecule type" value="Genomic_DNA"/>
</dbReference>
<feature type="region of interest" description="Disordered" evidence="1">
    <location>
        <begin position="37"/>
        <end position="72"/>
    </location>
</feature>
<gene>
    <name evidence="3" type="ORF">MKZ38_006422</name>
</gene>
<name>A0AAD5WQA9_9PEZI</name>
<evidence type="ECO:0000256" key="2">
    <source>
        <dbReference type="SAM" id="Phobius"/>
    </source>
</evidence>
<dbReference type="Proteomes" id="UP001201980">
    <property type="component" value="Unassembled WGS sequence"/>
</dbReference>
<evidence type="ECO:0000313" key="4">
    <source>
        <dbReference type="Proteomes" id="UP001201980"/>
    </source>
</evidence>